<dbReference type="OrthoDB" id="134976at2157"/>
<sequence>MKNYDTDRPPAMKIRQGIQDAMTYSLPDKKFEPSEIDLVEVDIKLNNLGWNFHNFKILNLTDIHLGQWINPEYLDELIDYVNILNVDLITLTGDYFSYITEGYEKSLTDSFKKLKSRYGKFGVLGNHDHWMDASKIRDIFKSSKIIDLSNKVYTLEKEGEFLNICGVDSCTVCADNLDEVLVKIREDTPSILLAHEPDFAEESSKTNKFDLQISGHSHGGQFIIPKFETTPFRGPNSKKYPVGLYKVRNMIQYTSKGLGTNSFRMRINCKPEITIITLKTNRKQKIDVK</sequence>
<dbReference type="Gene3D" id="3.60.21.10">
    <property type="match status" value="1"/>
</dbReference>
<name>A0A1H7FE80_9EURY</name>
<gene>
    <name evidence="2" type="ORF">SAMN05216439_0643</name>
</gene>
<protein>
    <recommendedName>
        <fullName evidence="1">Calcineurin-like phosphoesterase domain-containing protein</fullName>
    </recommendedName>
</protein>
<dbReference type="InterPro" id="IPR004843">
    <property type="entry name" value="Calcineurin-like_PHP"/>
</dbReference>
<proteinExistence type="predicted"/>
<dbReference type="SUPFAM" id="SSF56300">
    <property type="entry name" value="Metallo-dependent phosphatases"/>
    <property type="match status" value="1"/>
</dbReference>
<dbReference type="RefSeq" id="WP_069575567.1">
    <property type="nucleotide sequence ID" value="NZ_FOAK01000001.1"/>
</dbReference>
<dbReference type="InterPro" id="IPR029052">
    <property type="entry name" value="Metallo-depent_PP-like"/>
</dbReference>
<dbReference type="PANTHER" id="PTHR31302">
    <property type="entry name" value="TRANSMEMBRANE PROTEIN WITH METALLOPHOSPHOESTERASE DOMAIN-RELATED"/>
    <property type="match status" value="1"/>
</dbReference>
<feature type="domain" description="Calcineurin-like phosphoesterase" evidence="1">
    <location>
        <begin position="55"/>
        <end position="219"/>
    </location>
</feature>
<accession>A0A1H7FE80</accession>
<dbReference type="Proteomes" id="UP000199506">
    <property type="component" value="Unassembled WGS sequence"/>
</dbReference>
<evidence type="ECO:0000259" key="1">
    <source>
        <dbReference type="Pfam" id="PF00149"/>
    </source>
</evidence>
<organism evidence="2 3">
    <name type="scientific">Methanobrevibacter gottschalkii</name>
    <dbReference type="NCBI Taxonomy" id="190974"/>
    <lineage>
        <taxon>Archaea</taxon>
        <taxon>Methanobacteriati</taxon>
        <taxon>Methanobacteriota</taxon>
        <taxon>Methanomada group</taxon>
        <taxon>Methanobacteria</taxon>
        <taxon>Methanobacteriales</taxon>
        <taxon>Methanobacteriaceae</taxon>
        <taxon>Methanobrevibacter</taxon>
    </lineage>
</organism>
<dbReference type="GO" id="GO:0016787">
    <property type="term" value="F:hydrolase activity"/>
    <property type="evidence" value="ECO:0007669"/>
    <property type="project" value="InterPro"/>
</dbReference>
<dbReference type="AlphaFoldDB" id="A0A1H7FE80"/>
<dbReference type="CDD" id="cd07385">
    <property type="entry name" value="MPP_YkuE_C"/>
    <property type="match status" value="1"/>
</dbReference>
<dbReference type="EMBL" id="FOAK01000001">
    <property type="protein sequence ID" value="SEK23597.1"/>
    <property type="molecule type" value="Genomic_DNA"/>
</dbReference>
<dbReference type="InterPro" id="IPR051158">
    <property type="entry name" value="Metallophosphoesterase_sf"/>
</dbReference>
<evidence type="ECO:0000313" key="3">
    <source>
        <dbReference type="Proteomes" id="UP000199506"/>
    </source>
</evidence>
<dbReference type="PANTHER" id="PTHR31302:SF0">
    <property type="entry name" value="TRANSMEMBRANE PROTEIN WITH METALLOPHOSPHOESTERASE DOMAIN"/>
    <property type="match status" value="1"/>
</dbReference>
<reference evidence="2 3" key="1">
    <citation type="submission" date="2016-10" db="EMBL/GenBank/DDBJ databases">
        <authorList>
            <person name="de Groot N.N."/>
        </authorList>
    </citation>
    <scope>NUCLEOTIDE SEQUENCE [LARGE SCALE GENOMIC DNA]</scope>
    <source>
        <strain evidence="2 3">DSM 11978</strain>
    </source>
</reference>
<dbReference type="Pfam" id="PF00149">
    <property type="entry name" value="Metallophos"/>
    <property type="match status" value="1"/>
</dbReference>
<dbReference type="STRING" id="190974.SAMN05216439_0643"/>
<evidence type="ECO:0000313" key="2">
    <source>
        <dbReference type="EMBL" id="SEK23597.1"/>
    </source>
</evidence>